<comment type="caution">
    <text evidence="1">The sequence shown here is derived from an EMBL/GenBank/DDBJ whole genome shotgun (WGS) entry which is preliminary data.</text>
</comment>
<protein>
    <recommendedName>
        <fullName evidence="2">SHS2 domain-containing protein</fullName>
    </recommendedName>
</protein>
<dbReference type="SUPFAM" id="SSF53067">
    <property type="entry name" value="Actin-like ATPase domain"/>
    <property type="match status" value="1"/>
</dbReference>
<dbReference type="AlphaFoldDB" id="X1VSJ2"/>
<sequence>MGTDDIVVGLDIGSGKVCTVIGELGENDQIEIIGIGTAPSLGIRKGVIVDLDQAIQSVKEE</sequence>
<reference evidence="1" key="1">
    <citation type="journal article" date="2014" name="Front. Microbiol.">
        <title>High frequency of phylogenetically diverse reductive dehalogenase-homologous genes in deep subseafloor sedimentary metagenomes.</title>
        <authorList>
            <person name="Kawai M."/>
            <person name="Futagami T."/>
            <person name="Toyoda A."/>
            <person name="Takaki Y."/>
            <person name="Nishi S."/>
            <person name="Hori S."/>
            <person name="Arai W."/>
            <person name="Tsubouchi T."/>
            <person name="Morono Y."/>
            <person name="Uchiyama I."/>
            <person name="Ito T."/>
            <person name="Fujiyama A."/>
            <person name="Inagaki F."/>
            <person name="Takami H."/>
        </authorList>
    </citation>
    <scope>NUCLEOTIDE SEQUENCE</scope>
    <source>
        <strain evidence="1">Expedition CK06-06</strain>
    </source>
</reference>
<dbReference type="EMBL" id="BARW01033713">
    <property type="protein sequence ID" value="GAJ12715.1"/>
    <property type="molecule type" value="Genomic_DNA"/>
</dbReference>
<dbReference type="Gene3D" id="3.30.420.40">
    <property type="match status" value="1"/>
</dbReference>
<accession>X1VSJ2</accession>
<name>X1VSJ2_9ZZZZ</name>
<evidence type="ECO:0008006" key="2">
    <source>
        <dbReference type="Google" id="ProtNLM"/>
    </source>
</evidence>
<evidence type="ECO:0000313" key="1">
    <source>
        <dbReference type="EMBL" id="GAJ12715.1"/>
    </source>
</evidence>
<proteinExistence type="predicted"/>
<gene>
    <name evidence="1" type="ORF">S12H4_53032</name>
</gene>
<dbReference type="InterPro" id="IPR043129">
    <property type="entry name" value="ATPase_NBD"/>
</dbReference>
<organism evidence="1">
    <name type="scientific">marine sediment metagenome</name>
    <dbReference type="NCBI Taxonomy" id="412755"/>
    <lineage>
        <taxon>unclassified sequences</taxon>
        <taxon>metagenomes</taxon>
        <taxon>ecological metagenomes</taxon>
    </lineage>
</organism>